<sequence>IEFDDLTGLATAEGYVLFQLNTATGAVQVSPEVNLSHVFDTESTTGAAPRRGRLDVSCVILGHFEWQVGRPQVPIHGRLQISVQDSVCWKRALDTGSGHGRSLRRLLPKGPGGPGECRRSCREDAGCAVYSYSSGRCVSLAPCGPHPKELCQSYSEAVEKIVNCSMEHTCLNLTAAEPVWLYSGIFCPVAFGVEPTTDQLSWVYRKEEPVGSALDVFYLQASEMDPEVACGSGNLLLTRSNVTWDFENVTSNYMELFGSHVACLVSVAGAKVVPATFEHGEEGLFGQNETDYVGKGLRLTLKSQHCPLPETEENGDAGLAQEALLVDDPTTTTPNDYSLHACDCFPMSWGIEPPVTDESFMSVPKGKNQFVLEAIEIARGSLICDQRFLQPVFTPLPSEHDCREACQVRSDCSFYWFGVAANLEQCRLYSDCKVLFQERGSIGVLGGILRSQVCRRADPAKCWAISKRRAFLETGKEDASDASAGAGLLPAFSPCLFSRLVEQCDFQLLLGGFGVEECFGCTHALVHEGDTWPEKRRIPDLFSPGSQLRYSCWGERYAAVTAFQPGTQSPSYNLSCAGGKWWGPAGQLGLSGFACGACVQVVPPDYVRYQEERKQELYFLPSLALQVLIDQRTPLQLSLDGSLEPRKNSERVEIEVDFMEEGGGAALRAGPAAGCLNWLGDHKGSLVSAECQPLWCPTTTALGCQAPPGQLFFCRADDRSQCLYSEGSEFTLLNAAKSAGRLCPSSFSAPGRKSPARLRSTGDAAPEDAALLQLRSPVSACATGWPQGALEPEPKWIRQITWFWVARHGDPGQSTFQLRTPVRNHLFCLNATQRGFTTRVCQNDELSQRFDQDVLDHLLHEQVAVSAMNPVRRDPERAQEEGQSAHPLFRLSFEKDCGQYCLANLSFQTKASTLEGCGLASAAAGYPETESTFALPTMRFLNGSGCLAADIKTSRLLWKSSCEKGYSDWIQNGSRLESARFPGKCIEFRNLDQYRFQDCGKDEAAQWNRELQCISNPGRTKCLINWFIRSSSDNPRVVECDRVQEYYARQSQPASAMRRREDLTVLECPGGSLISYVEKKAWSALLNYKCSRMALLGSCTPVITPSYKNTDTAFRQPLECPNMQMGLQRVQIDDIDAEGSISFRLQCCYTAPLSTAVSPSGSTVGAKWNPWDPIGWEGVYCPSARDGTGRLTYKQQLSFLDPSLPPPDPVWALYFNFSMGAWCVGISTIERECIPSSALQPLQEPPLQAPYWAVVPVDDFDGVFVEGDAMSRAAAAAKVSPKPKPKPILLTFVGHPPEVAPECKVLVADYDSVGRFLPSSNPCSYVTGPQATWNEATEQEDSGFDYNKVLGCFRRQGERDLSATYTTNKIAIAHWSVNTFGQAARMVCPFFGDAIFAPFGLGANVKTADICDAWANAATAEVQNSIRIGGYGNNMKVASASSEDCGGQQAAFSRLWCDLHCVKDAVLKGNAAMRTNLAEAVRVVNQNVDALSEYYAGLLNQKLDTLSERLDEFTSEKAKPTLQVGDLRASLSSRLATVSNILSEGELDTLGLTASHWALENFMLDMRLNLENLKNATSSGRASAASGMEAGMEYVLGRTDALEQAVSVLAGGRKTSKSRAMGELTVEAATLMQKVAHSRNNLLGVYSHHSKEWKHRQKQLLRGAQRAERAESQSLLESESFESPLSSPYPGGPGDLWQVLVSLDGTWWSLRASLDKYLNQARRHAATYLAAAKTLHGYVGCSARFGEMQTRYSDFLKAEE</sequence>
<reference evidence="2" key="1">
    <citation type="submission" date="2021-02" db="EMBL/GenBank/DDBJ databases">
        <authorList>
            <person name="Dougan E. K."/>
            <person name="Rhodes N."/>
            <person name="Thang M."/>
            <person name="Chan C."/>
        </authorList>
    </citation>
    <scope>NUCLEOTIDE SEQUENCE</scope>
</reference>
<evidence type="ECO:0000256" key="1">
    <source>
        <dbReference type="SAM" id="MobiDB-lite"/>
    </source>
</evidence>
<evidence type="ECO:0000313" key="3">
    <source>
        <dbReference type="Proteomes" id="UP000601435"/>
    </source>
</evidence>
<protein>
    <submittedName>
        <fullName evidence="2">Uncharacterized protein</fullName>
    </submittedName>
</protein>
<gene>
    <name evidence="2" type="ORF">SNEC2469_LOCUS19581</name>
</gene>
<organism evidence="2 3">
    <name type="scientific">Symbiodinium necroappetens</name>
    <dbReference type="NCBI Taxonomy" id="1628268"/>
    <lineage>
        <taxon>Eukaryota</taxon>
        <taxon>Sar</taxon>
        <taxon>Alveolata</taxon>
        <taxon>Dinophyceae</taxon>
        <taxon>Suessiales</taxon>
        <taxon>Symbiodiniaceae</taxon>
        <taxon>Symbiodinium</taxon>
    </lineage>
</organism>
<accession>A0A812WLH0</accession>
<keyword evidence="3" id="KW-1185">Reference proteome</keyword>
<dbReference type="EMBL" id="CAJNJA010033545">
    <property type="protein sequence ID" value="CAE7680944.1"/>
    <property type="molecule type" value="Genomic_DNA"/>
</dbReference>
<dbReference type="Proteomes" id="UP000601435">
    <property type="component" value="Unassembled WGS sequence"/>
</dbReference>
<feature type="region of interest" description="Disordered" evidence="1">
    <location>
        <begin position="1663"/>
        <end position="1687"/>
    </location>
</feature>
<feature type="non-terminal residue" evidence="2">
    <location>
        <position position="1760"/>
    </location>
</feature>
<evidence type="ECO:0000313" key="2">
    <source>
        <dbReference type="EMBL" id="CAE7680944.1"/>
    </source>
</evidence>
<feature type="non-terminal residue" evidence="2">
    <location>
        <position position="1"/>
    </location>
</feature>
<dbReference type="OrthoDB" id="415930at2759"/>
<feature type="compositionally biased region" description="Low complexity" evidence="1">
    <location>
        <begin position="1672"/>
        <end position="1687"/>
    </location>
</feature>
<comment type="caution">
    <text evidence="2">The sequence shown here is derived from an EMBL/GenBank/DDBJ whole genome shotgun (WGS) entry which is preliminary data.</text>
</comment>
<name>A0A812WLH0_9DINO</name>
<proteinExistence type="predicted"/>